<feature type="transmembrane region" description="Helical" evidence="1">
    <location>
        <begin position="39"/>
        <end position="60"/>
    </location>
</feature>
<evidence type="ECO:0000313" key="2">
    <source>
        <dbReference type="EMBL" id="XBH22255.1"/>
    </source>
</evidence>
<proteinExistence type="predicted"/>
<keyword evidence="1" id="KW-1133">Transmembrane helix</keyword>
<evidence type="ECO:0000256" key="1">
    <source>
        <dbReference type="SAM" id="Phobius"/>
    </source>
</evidence>
<reference evidence="2" key="1">
    <citation type="submission" date="2024-02" db="EMBL/GenBank/DDBJ databases">
        <title>Tomenella chthoni gen. nov. sp. nov., a member of the family Jonesiaceae isolated from bat guano.</title>
        <authorList>
            <person name="Miller S.L."/>
            <person name="King J."/>
            <person name="Sankaranarayanan K."/>
            <person name="Lawson P.A."/>
        </authorList>
    </citation>
    <scope>NUCLEOTIDE SEQUENCE</scope>
    <source>
        <strain evidence="2">BS-20</strain>
    </source>
</reference>
<name>A0AAU7DX14_9MICO</name>
<gene>
    <name evidence="2" type="ORF">V5R04_03235</name>
</gene>
<protein>
    <submittedName>
        <fullName evidence="2">Uncharacterized protein</fullName>
    </submittedName>
</protein>
<organism evidence="2">
    <name type="scientific">Jonesiaceae bacterium BS-20</name>
    <dbReference type="NCBI Taxonomy" id="3120821"/>
    <lineage>
        <taxon>Bacteria</taxon>
        <taxon>Bacillati</taxon>
        <taxon>Actinomycetota</taxon>
        <taxon>Actinomycetes</taxon>
        <taxon>Micrococcales</taxon>
        <taxon>Jonesiaceae</taxon>
    </lineage>
</organism>
<sequence>MAKNITLWVSGVALISLGLAWQAIRTSVFYRDWANNNDFLGLFGVLLGWGFLVVGAGIIVKALAAKKVDQSEAAE</sequence>
<dbReference type="AlphaFoldDB" id="A0AAU7DX14"/>
<keyword evidence="1" id="KW-0812">Transmembrane</keyword>
<dbReference type="EMBL" id="CP146203">
    <property type="protein sequence ID" value="XBH22255.1"/>
    <property type="molecule type" value="Genomic_DNA"/>
</dbReference>
<accession>A0AAU7DX14</accession>
<keyword evidence="1" id="KW-0472">Membrane</keyword>